<dbReference type="InterPro" id="IPR000709">
    <property type="entry name" value="Leu_Ile_Val-bd"/>
</dbReference>
<evidence type="ECO:0000256" key="2">
    <source>
        <dbReference type="ARBA" id="ARBA00022448"/>
    </source>
</evidence>
<sequence>MTRNYLWASVAVLAGVIAPALALADISIGAVGPMSGQYAVFGDQMRAGAELAVADINAAGGLNGEKVVLEIGDDQCDAEQAVAVANQMVGKGVAFVAGHFCSEASIAASAVYAKAGIVEISPATAHPAFTDQRPGPGIFRLHGRADAQAKVAGEYLAGAFKDERIALLHDRTAYGKGLVDATKDVMNDAGKSEALYEAYYAGQKDYSGLISRLKSERIDVVYLGGYHADAGLIKRQMVEQGLDIVLVSGDALGTEAYWAISGPAGEGTLMTLPPNPRENVEAASVAEALEAEGKPADSYALTTYAAVQVWADAVKRAGTPDFDPVVEALNAGTFETVLGTLTFDKKGDMSLPGYVWYVWKDGVYDRKSLR</sequence>
<evidence type="ECO:0000256" key="3">
    <source>
        <dbReference type="ARBA" id="ARBA00022729"/>
    </source>
</evidence>
<dbReference type="PANTHER" id="PTHR47151">
    <property type="entry name" value="LEU/ILE/VAL-BINDING ABC TRANSPORTER SUBUNIT"/>
    <property type="match status" value="1"/>
</dbReference>
<reference evidence="6 7" key="1">
    <citation type="submission" date="2024-02" db="EMBL/GenBank/DDBJ databases">
        <title>Roseibium algae sp. nov., isolated from marine alga (Grateloupia sp.), showing potential in myo-inositol conversion.</title>
        <authorList>
            <person name="Wang Y."/>
        </authorList>
    </citation>
    <scope>NUCLEOTIDE SEQUENCE [LARGE SCALE GENOMIC DNA]</scope>
    <source>
        <strain evidence="6 7">H3510</strain>
    </source>
</reference>
<dbReference type="PANTHER" id="PTHR47151:SF2">
    <property type="entry name" value="AMINO ACID BINDING PROTEIN"/>
    <property type="match status" value="1"/>
</dbReference>
<dbReference type="InterPro" id="IPR028082">
    <property type="entry name" value="Peripla_BP_I"/>
</dbReference>
<dbReference type="EMBL" id="JBAKIA010000011">
    <property type="protein sequence ID" value="MEJ8475498.1"/>
    <property type="molecule type" value="Genomic_DNA"/>
</dbReference>
<evidence type="ECO:0000313" key="7">
    <source>
        <dbReference type="Proteomes" id="UP001385499"/>
    </source>
</evidence>
<dbReference type="InterPro" id="IPR028081">
    <property type="entry name" value="Leu-bd"/>
</dbReference>
<keyword evidence="7" id="KW-1185">Reference proteome</keyword>
<name>A0ABU8TNV1_9HYPH</name>
<dbReference type="SUPFAM" id="SSF53822">
    <property type="entry name" value="Periplasmic binding protein-like I"/>
    <property type="match status" value="1"/>
</dbReference>
<evidence type="ECO:0000259" key="5">
    <source>
        <dbReference type="Pfam" id="PF13458"/>
    </source>
</evidence>
<keyword evidence="2" id="KW-0813">Transport</keyword>
<feature type="domain" description="Leucine-binding protein" evidence="5">
    <location>
        <begin position="26"/>
        <end position="354"/>
    </location>
</feature>
<evidence type="ECO:0000256" key="1">
    <source>
        <dbReference type="ARBA" id="ARBA00010062"/>
    </source>
</evidence>
<accession>A0ABU8TNV1</accession>
<dbReference type="RefSeq" id="WP_340275608.1">
    <property type="nucleotide sequence ID" value="NZ_JBAKIA010000011.1"/>
</dbReference>
<comment type="similarity">
    <text evidence="1">Belongs to the leucine-binding protein family.</text>
</comment>
<dbReference type="Gene3D" id="3.40.50.2300">
    <property type="match status" value="2"/>
</dbReference>
<dbReference type="PRINTS" id="PR00337">
    <property type="entry name" value="LEUILEVALBP"/>
</dbReference>
<evidence type="ECO:0000313" key="6">
    <source>
        <dbReference type="EMBL" id="MEJ8475498.1"/>
    </source>
</evidence>
<keyword evidence="4" id="KW-0029">Amino-acid transport</keyword>
<gene>
    <name evidence="6" type="ORF">V6575_15485</name>
</gene>
<dbReference type="Pfam" id="PF13458">
    <property type="entry name" value="Peripla_BP_6"/>
    <property type="match status" value="1"/>
</dbReference>
<dbReference type="CDD" id="cd06342">
    <property type="entry name" value="PBP1_ABC_LIVBP-like"/>
    <property type="match status" value="1"/>
</dbReference>
<dbReference type="Proteomes" id="UP001385499">
    <property type="component" value="Unassembled WGS sequence"/>
</dbReference>
<comment type="caution">
    <text evidence="6">The sequence shown here is derived from an EMBL/GenBank/DDBJ whole genome shotgun (WGS) entry which is preliminary data.</text>
</comment>
<proteinExistence type="inferred from homology"/>
<organism evidence="6 7">
    <name type="scientific">Roseibium algae</name>
    <dbReference type="NCBI Taxonomy" id="3123038"/>
    <lineage>
        <taxon>Bacteria</taxon>
        <taxon>Pseudomonadati</taxon>
        <taxon>Pseudomonadota</taxon>
        <taxon>Alphaproteobacteria</taxon>
        <taxon>Hyphomicrobiales</taxon>
        <taxon>Stappiaceae</taxon>
        <taxon>Roseibium</taxon>
    </lineage>
</organism>
<protein>
    <submittedName>
        <fullName evidence="6">Branched-chain amino acid ABC transporter substrate-binding protein</fullName>
    </submittedName>
</protein>
<keyword evidence="3" id="KW-0732">Signal</keyword>
<evidence type="ECO:0000256" key="4">
    <source>
        <dbReference type="ARBA" id="ARBA00022970"/>
    </source>
</evidence>